<evidence type="ECO:0000313" key="2">
    <source>
        <dbReference type="Proteomes" id="UP000078544"/>
    </source>
</evidence>
<dbReference type="PANTHER" id="PTHR33835">
    <property type="entry name" value="YALI0C07656P"/>
    <property type="match status" value="1"/>
</dbReference>
<dbReference type="PANTHER" id="PTHR33835:SF1">
    <property type="entry name" value="METALLO-BETA-LACTAMASE DOMAIN-CONTAINING PROTEIN"/>
    <property type="match status" value="1"/>
</dbReference>
<evidence type="ECO:0000313" key="1">
    <source>
        <dbReference type="EMBL" id="KZZ89661.1"/>
    </source>
</evidence>
<organism evidence="1 2">
    <name type="scientific">Moelleriella libera RCEF 2490</name>
    <dbReference type="NCBI Taxonomy" id="1081109"/>
    <lineage>
        <taxon>Eukaryota</taxon>
        <taxon>Fungi</taxon>
        <taxon>Dikarya</taxon>
        <taxon>Ascomycota</taxon>
        <taxon>Pezizomycotina</taxon>
        <taxon>Sordariomycetes</taxon>
        <taxon>Hypocreomycetidae</taxon>
        <taxon>Hypocreales</taxon>
        <taxon>Clavicipitaceae</taxon>
        <taxon>Moelleriella</taxon>
    </lineage>
</organism>
<reference evidence="1 2" key="1">
    <citation type="journal article" date="2016" name="Genome Biol. Evol.">
        <title>Divergent and convergent evolution of fungal pathogenicity.</title>
        <authorList>
            <person name="Shang Y."/>
            <person name="Xiao G."/>
            <person name="Zheng P."/>
            <person name="Cen K."/>
            <person name="Zhan S."/>
            <person name="Wang C."/>
        </authorList>
    </citation>
    <scope>NUCLEOTIDE SEQUENCE [LARGE SCALE GENOMIC DNA]</scope>
    <source>
        <strain evidence="1 2">RCEF 2490</strain>
    </source>
</reference>
<evidence type="ECO:0008006" key="3">
    <source>
        <dbReference type="Google" id="ProtNLM"/>
    </source>
</evidence>
<dbReference type="InterPro" id="IPR025638">
    <property type="entry name" value="DUF4336"/>
</dbReference>
<proteinExistence type="predicted"/>
<name>A0A167X5P3_9HYPO</name>
<dbReference type="EMBL" id="AZGY01000024">
    <property type="protein sequence ID" value="KZZ89661.1"/>
    <property type="molecule type" value="Genomic_DNA"/>
</dbReference>
<dbReference type="Proteomes" id="UP000078544">
    <property type="component" value="Unassembled WGS sequence"/>
</dbReference>
<accession>A0A167X5P3</accession>
<dbReference type="OrthoDB" id="421671at2759"/>
<dbReference type="Pfam" id="PF14234">
    <property type="entry name" value="DUF4336"/>
    <property type="match status" value="1"/>
</dbReference>
<dbReference type="InterPro" id="IPR036866">
    <property type="entry name" value="RibonucZ/Hydroxyglut_hydro"/>
</dbReference>
<gene>
    <name evidence="1" type="ORF">AAL_07554</name>
</gene>
<keyword evidence="2" id="KW-1185">Reference proteome</keyword>
<protein>
    <recommendedName>
        <fullName evidence="3">Nuclear protein Qri2/Nse4</fullName>
    </recommendedName>
</protein>
<dbReference type="Gene3D" id="3.60.15.10">
    <property type="entry name" value="Ribonuclease Z/Hydroxyacylglutathione hydrolase-like"/>
    <property type="match status" value="1"/>
</dbReference>
<sequence>MTTELVPPNPADLMVIRNITPNVVTFSVPFSRFGKIKVGGRGTLVRLTSGQLAVFSPVALTENTSAKVAELGGKVGYIVAPDFEHHIFVSEWAKRYPGAKLIGPEGLPEKRAKQTSDPNINDDPFAVVFKKEGKRNIKISPEFDADFDYEYVDGHANKELVFNYRPDKVLIQADLMFNLPAIEQYSKAPEGHKPSGFFDKIFQTAQSTAGDATWMKRFNWYLTAKDRSSLTDSIKVIDKWDFKTIVPCHGEVIDKDAKETFRKVFQWHLQGKK</sequence>
<dbReference type="AlphaFoldDB" id="A0A167X5P3"/>
<comment type="caution">
    <text evidence="1">The sequence shown here is derived from an EMBL/GenBank/DDBJ whole genome shotgun (WGS) entry which is preliminary data.</text>
</comment>
<dbReference type="SUPFAM" id="SSF56281">
    <property type="entry name" value="Metallo-hydrolase/oxidoreductase"/>
    <property type="match status" value="1"/>
</dbReference>